<protein>
    <submittedName>
        <fullName evidence="2">Uncharacterized protein</fullName>
    </submittedName>
</protein>
<dbReference type="AlphaFoldDB" id="A0A8T1V870"/>
<feature type="region of interest" description="Disordered" evidence="1">
    <location>
        <begin position="35"/>
        <end position="85"/>
    </location>
</feature>
<name>A0A8T1V870_9STRA</name>
<accession>A0A8T1V870</accession>
<evidence type="ECO:0000256" key="1">
    <source>
        <dbReference type="SAM" id="MobiDB-lite"/>
    </source>
</evidence>
<gene>
    <name evidence="2" type="ORF">PHYBOEH_002033</name>
</gene>
<dbReference type="Proteomes" id="UP000693981">
    <property type="component" value="Unassembled WGS sequence"/>
</dbReference>
<proteinExistence type="predicted"/>
<feature type="compositionally biased region" description="Basic and acidic residues" evidence="1">
    <location>
        <begin position="45"/>
        <end position="70"/>
    </location>
</feature>
<sequence>MNFFEATETQAVLRDVFAFIDAYESQLKSLTEPNCALLSSSDGSESPRKSIGDRGRTSLKPRAKDAPNYERKRRQRKKHERESLRRQVAQYEAQLELLRLRQTSQSSSSDGKWGWLDAAMQEEEKRREAEELNRRLKGCLVERLQTAKALSSLVAKESTLASRIQVVVGQELPFSNDVPTRFSTHEAIKMHLKRTFDQLYLSANSVFGFQDESSLESFSTSACVKKLDSTAGMCIELSSTTPLGIHVQLIWILFAIHARRYLPKLDRCMGFD</sequence>
<reference evidence="2" key="1">
    <citation type="submission" date="2021-02" db="EMBL/GenBank/DDBJ databases">
        <authorList>
            <person name="Palmer J.M."/>
        </authorList>
    </citation>
    <scope>NUCLEOTIDE SEQUENCE</scope>
    <source>
        <strain evidence="2">SCRP23</strain>
    </source>
</reference>
<dbReference type="OrthoDB" id="124234at2759"/>
<organism evidence="2 3">
    <name type="scientific">Phytophthora boehmeriae</name>
    <dbReference type="NCBI Taxonomy" id="109152"/>
    <lineage>
        <taxon>Eukaryota</taxon>
        <taxon>Sar</taxon>
        <taxon>Stramenopiles</taxon>
        <taxon>Oomycota</taxon>
        <taxon>Peronosporomycetes</taxon>
        <taxon>Peronosporales</taxon>
        <taxon>Peronosporaceae</taxon>
        <taxon>Phytophthora</taxon>
    </lineage>
</organism>
<keyword evidence="3" id="KW-1185">Reference proteome</keyword>
<feature type="compositionally biased region" description="Polar residues" evidence="1">
    <location>
        <begin position="35"/>
        <end position="44"/>
    </location>
</feature>
<evidence type="ECO:0000313" key="2">
    <source>
        <dbReference type="EMBL" id="KAG7375774.1"/>
    </source>
</evidence>
<comment type="caution">
    <text evidence="2">The sequence shown here is derived from an EMBL/GenBank/DDBJ whole genome shotgun (WGS) entry which is preliminary data.</text>
</comment>
<dbReference type="EMBL" id="JAGDFL010001486">
    <property type="protein sequence ID" value="KAG7375774.1"/>
    <property type="molecule type" value="Genomic_DNA"/>
</dbReference>
<evidence type="ECO:0000313" key="3">
    <source>
        <dbReference type="Proteomes" id="UP000693981"/>
    </source>
</evidence>